<evidence type="ECO:0000313" key="12">
    <source>
        <dbReference type="Proteomes" id="UP001066276"/>
    </source>
</evidence>
<gene>
    <name evidence="11" type="ORF">NDU88_007689</name>
</gene>
<evidence type="ECO:0000256" key="6">
    <source>
        <dbReference type="ARBA" id="ARBA00023069"/>
    </source>
</evidence>
<dbReference type="EMBL" id="JANPWB010000009">
    <property type="protein sequence ID" value="KAJ1154950.1"/>
    <property type="molecule type" value="Genomic_DNA"/>
</dbReference>
<feature type="compositionally biased region" description="Basic and acidic residues" evidence="10">
    <location>
        <begin position="423"/>
        <end position="434"/>
    </location>
</feature>
<evidence type="ECO:0000256" key="2">
    <source>
        <dbReference type="ARBA" id="ARBA00006737"/>
    </source>
</evidence>
<keyword evidence="4" id="KW-0597">Phosphoprotein</keyword>
<keyword evidence="8" id="KW-0966">Cell projection</keyword>
<evidence type="ECO:0008006" key="13">
    <source>
        <dbReference type="Google" id="ProtNLM"/>
    </source>
</evidence>
<comment type="caution">
    <text evidence="11">The sequence shown here is derived from an EMBL/GenBank/DDBJ whole genome shotgun (WGS) entry which is preliminary data.</text>
</comment>
<evidence type="ECO:0000256" key="4">
    <source>
        <dbReference type="ARBA" id="ARBA00022553"/>
    </source>
</evidence>
<dbReference type="GO" id="GO:0005929">
    <property type="term" value="C:cilium"/>
    <property type="evidence" value="ECO:0007669"/>
    <property type="project" value="TreeGrafter"/>
</dbReference>
<accession>A0AAV7RSG6</accession>
<dbReference type="Pfam" id="PF06098">
    <property type="entry name" value="Radial_spoke_3"/>
    <property type="match status" value="1"/>
</dbReference>
<proteinExistence type="inferred from homology"/>
<evidence type="ECO:0000256" key="7">
    <source>
        <dbReference type="ARBA" id="ARBA00023212"/>
    </source>
</evidence>
<evidence type="ECO:0000256" key="1">
    <source>
        <dbReference type="ARBA" id="ARBA00004611"/>
    </source>
</evidence>
<evidence type="ECO:0000256" key="8">
    <source>
        <dbReference type="ARBA" id="ARBA00023273"/>
    </source>
</evidence>
<dbReference type="PANTHER" id="PTHR21648:SF0">
    <property type="entry name" value="RADIAL SPOKE HEAD PROTEIN 3 HOMOLOG"/>
    <property type="match status" value="1"/>
</dbReference>
<name>A0AAV7RSG6_PLEWA</name>
<feature type="coiled-coil region" evidence="9">
    <location>
        <begin position="194"/>
        <end position="250"/>
    </location>
</feature>
<keyword evidence="3" id="KW-0963">Cytoplasm</keyword>
<keyword evidence="12" id="KW-1185">Reference proteome</keyword>
<feature type="compositionally biased region" description="Polar residues" evidence="10">
    <location>
        <begin position="397"/>
        <end position="407"/>
    </location>
</feature>
<keyword evidence="7" id="KW-0206">Cytoskeleton</keyword>
<reference evidence="11" key="1">
    <citation type="journal article" date="2022" name="bioRxiv">
        <title>Sequencing and chromosome-scale assembly of the giantPleurodeles waltlgenome.</title>
        <authorList>
            <person name="Brown T."/>
            <person name="Elewa A."/>
            <person name="Iarovenko S."/>
            <person name="Subramanian E."/>
            <person name="Araus A.J."/>
            <person name="Petzold A."/>
            <person name="Susuki M."/>
            <person name="Suzuki K.-i.T."/>
            <person name="Hayashi T."/>
            <person name="Toyoda A."/>
            <person name="Oliveira C."/>
            <person name="Osipova E."/>
            <person name="Leigh N.D."/>
            <person name="Simon A."/>
            <person name="Yun M.H."/>
        </authorList>
    </citation>
    <scope>NUCLEOTIDE SEQUENCE</scope>
    <source>
        <strain evidence="11">20211129_DDA</strain>
        <tissue evidence="11">Liver</tissue>
    </source>
</reference>
<sequence>MTSVLQAQKEVTSGGGTYTFCSRPRVLPNRSKYRGIPLTTLEEAIQYGNIMYDRRVVRGNTYAQSTLPLGAQPDPLELQRQQELHRRAIAKKRAKEQLRTRTPEAVEGRKHVDVQTELYLEELTDRVEEVDMECQTDAFLDRPPTPLFIPAKTGADVATQIEEGELFDFDIEVKPMLEVLVGKTIEQALLEVMEEEELANLRAMQRAFEELRNAELAEVQRLEDKERRHREEKERRRKQQREALMKEKETAEKIAARAFAQRYLADLIPSVFSNLRDSGYFYDPVERDVETGFIPWLMAKVEKTMEKSILGRTMLDLLIREVVGRRLDGPPAESDMQQKELEEDAQQIVPEVDAQQSVPEVYAQQSVLEVDAQQTVPEGDAQQMVPEGDGQQMVPDTDSQQALPETDTQQEDPEKDVQQTAPEDLHKEPERDAVQRQPDTLGPD</sequence>
<keyword evidence="5" id="KW-0282">Flagellum</keyword>
<evidence type="ECO:0000256" key="9">
    <source>
        <dbReference type="SAM" id="Coils"/>
    </source>
</evidence>
<keyword evidence="6" id="KW-0969">Cilium</keyword>
<evidence type="ECO:0000256" key="3">
    <source>
        <dbReference type="ARBA" id="ARBA00022490"/>
    </source>
</evidence>
<evidence type="ECO:0000256" key="5">
    <source>
        <dbReference type="ARBA" id="ARBA00022846"/>
    </source>
</evidence>
<evidence type="ECO:0000313" key="11">
    <source>
        <dbReference type="EMBL" id="KAJ1154950.1"/>
    </source>
</evidence>
<comment type="subcellular location">
    <subcellularLocation>
        <location evidence="1">Cytoplasm</location>
        <location evidence="1">Cytoskeleton</location>
        <location evidence="1">Flagellum axoneme</location>
    </subcellularLocation>
</comment>
<evidence type="ECO:0000256" key="10">
    <source>
        <dbReference type="SAM" id="MobiDB-lite"/>
    </source>
</evidence>
<dbReference type="PANTHER" id="PTHR21648">
    <property type="entry name" value="FLAGELLAR RADIAL SPOKE PROTEIN 3"/>
    <property type="match status" value="1"/>
</dbReference>
<organism evidence="11 12">
    <name type="scientific">Pleurodeles waltl</name>
    <name type="common">Iberian ribbed newt</name>
    <dbReference type="NCBI Taxonomy" id="8319"/>
    <lineage>
        <taxon>Eukaryota</taxon>
        <taxon>Metazoa</taxon>
        <taxon>Chordata</taxon>
        <taxon>Craniata</taxon>
        <taxon>Vertebrata</taxon>
        <taxon>Euteleostomi</taxon>
        <taxon>Amphibia</taxon>
        <taxon>Batrachia</taxon>
        <taxon>Caudata</taxon>
        <taxon>Salamandroidea</taxon>
        <taxon>Salamandridae</taxon>
        <taxon>Pleurodelinae</taxon>
        <taxon>Pleurodeles</taxon>
    </lineage>
</organism>
<dbReference type="Proteomes" id="UP001066276">
    <property type="component" value="Chromosome 5"/>
</dbReference>
<dbReference type="InterPro" id="IPR009290">
    <property type="entry name" value="Radial_spoke_3"/>
</dbReference>
<comment type="similarity">
    <text evidence="2">Belongs to the flagellar radial spoke RSP3 family.</text>
</comment>
<protein>
    <recommendedName>
        <fullName evidence="13">Radial spoke head protein 3 homolog</fullName>
    </recommendedName>
</protein>
<feature type="region of interest" description="Disordered" evidence="10">
    <location>
        <begin position="373"/>
        <end position="444"/>
    </location>
</feature>
<keyword evidence="9" id="KW-0175">Coiled coil</keyword>
<dbReference type="AlphaFoldDB" id="A0AAV7RSG6"/>